<organism evidence="1 2">
    <name type="scientific">Athelia psychrophila</name>
    <dbReference type="NCBI Taxonomy" id="1759441"/>
    <lineage>
        <taxon>Eukaryota</taxon>
        <taxon>Fungi</taxon>
        <taxon>Dikarya</taxon>
        <taxon>Basidiomycota</taxon>
        <taxon>Agaricomycotina</taxon>
        <taxon>Agaricomycetes</taxon>
        <taxon>Agaricomycetidae</taxon>
        <taxon>Atheliales</taxon>
        <taxon>Atheliaceae</taxon>
        <taxon>Athelia</taxon>
    </lineage>
</organism>
<dbReference type="Gene3D" id="3.80.10.10">
    <property type="entry name" value="Ribonuclease Inhibitor"/>
    <property type="match status" value="1"/>
</dbReference>
<reference evidence="1 2" key="1">
    <citation type="journal article" date="2016" name="Mol. Biol. Evol.">
        <title>Comparative Genomics of Early-Diverging Mushroom-Forming Fungi Provides Insights into the Origins of Lignocellulose Decay Capabilities.</title>
        <authorList>
            <person name="Nagy L.G."/>
            <person name="Riley R."/>
            <person name="Tritt A."/>
            <person name="Adam C."/>
            <person name="Daum C."/>
            <person name="Floudas D."/>
            <person name="Sun H."/>
            <person name="Yadav J.S."/>
            <person name="Pangilinan J."/>
            <person name="Larsson K.H."/>
            <person name="Matsuura K."/>
            <person name="Barry K."/>
            <person name="Labutti K."/>
            <person name="Kuo R."/>
            <person name="Ohm R.A."/>
            <person name="Bhattacharya S.S."/>
            <person name="Shirouzu T."/>
            <person name="Yoshinaga Y."/>
            <person name="Martin F.M."/>
            <person name="Grigoriev I.V."/>
            <person name="Hibbett D.S."/>
        </authorList>
    </citation>
    <scope>NUCLEOTIDE SEQUENCE [LARGE SCALE GENOMIC DNA]</scope>
    <source>
        <strain evidence="1 2">CBS 109695</strain>
    </source>
</reference>
<dbReference type="Proteomes" id="UP000076532">
    <property type="component" value="Unassembled WGS sequence"/>
</dbReference>
<protein>
    <recommendedName>
        <fullName evidence="3">F-box domain-containing protein</fullName>
    </recommendedName>
</protein>
<sequence length="476" mass="52720">MNVSRCLSARFIPEASLLAYSNHAPKTLYLPLSSSASAAPARYPHRPPDMASLISCPTEIHLMIISEAFRAHDLAQTAQGRPELYRFVDRRMRKERRAQRLQMFRTLSLVCSAWLDPARTVFWAEVTLFAVGDLVAFARAVQQPASKPACIRRLHFRLPLSIDQKSVQAEEELMLEAKEAKAHFPAALRLLPAHLEEFYVDCDNHYPARNHVLYHCLSLACRDPAWTIAIPRLYIGPRPSLLFDTLAHFRFARSVRALELSLTSRDDCQTFRSPLPHVQLESLALRLEFDGGLYRNHMPRATAAAAKALRGACARLRSLAVHMLAVEDVDAAALAQTMKHVFTLAGRPLAALTIAASATPYLPSNSAGFAAALAAAHAFVPCPALRTLRLHQVGIDPDVLQQLQCAGLEELEVAVSRPGCPVLKESLLACLGAPELRNLQRLRITCSDVESVSLEVFRASCANRNIVFTVTRKCDE</sequence>
<dbReference type="OrthoDB" id="3283418at2759"/>
<dbReference type="AlphaFoldDB" id="A0A167VSV1"/>
<proteinExistence type="predicted"/>
<accession>A0A167VSV1</accession>
<keyword evidence="2" id="KW-1185">Reference proteome</keyword>
<dbReference type="EMBL" id="KV417846">
    <property type="protein sequence ID" value="KZP05332.1"/>
    <property type="molecule type" value="Genomic_DNA"/>
</dbReference>
<evidence type="ECO:0000313" key="2">
    <source>
        <dbReference type="Proteomes" id="UP000076532"/>
    </source>
</evidence>
<evidence type="ECO:0000313" key="1">
    <source>
        <dbReference type="EMBL" id="KZP05332.1"/>
    </source>
</evidence>
<gene>
    <name evidence="1" type="ORF">FIBSPDRAFT_967367</name>
</gene>
<dbReference type="InterPro" id="IPR032675">
    <property type="entry name" value="LRR_dom_sf"/>
</dbReference>
<name>A0A167VSV1_9AGAM</name>
<evidence type="ECO:0008006" key="3">
    <source>
        <dbReference type="Google" id="ProtNLM"/>
    </source>
</evidence>